<gene>
    <name evidence="2" type="ORF">NVI5450_4333</name>
</gene>
<sequence length="430" mass="47843">MILDKSGNPIQSEKSFSNVYNDFGFMWGSQNIAGVDVSPLSAHKHAIVYSCIRALSESIGQLPVRLYTLDEQGKRTQAPRNHKMSKVLTRAPNDYQTWQEMLEMIVTHINLDGNFYAIINRNKNAKNKIVQFIPIPNPSAVSVRVLGGQLRYHIPQDTIIGLAKTDYTTYEVLHIKGPSTDGFMGVSPIRHAAKAIGLSMAAEQHGEEFFNNSATPNGYLSTDESLSPEAVERLSKNWSNNFQGLSNANKAAVFEGGMKYTPIAISHRDSQFLETRNFQKTEICSIFRVPPQMVFQEADVKYSNVEQAILSFHRDTLIPLITRIVARINLLLPEDLEVDLDDSHILRGDSKTQAEVNDRYFKMSCLTINEVRTSIGLEEVDGGDVVAVATNNTTLGKLEDALTIQETALLTQKPAQPSVDTTETPKPTED</sequence>
<evidence type="ECO:0000256" key="1">
    <source>
        <dbReference type="SAM" id="MobiDB-lite"/>
    </source>
</evidence>
<dbReference type="RefSeq" id="WP_075518471.1">
    <property type="nucleotide sequence ID" value="NZ_FPLD01000129.1"/>
</dbReference>
<dbReference type="InterPro" id="IPR006427">
    <property type="entry name" value="Portal_HK97"/>
</dbReference>
<dbReference type="InterPro" id="IPR006944">
    <property type="entry name" value="Phage/GTA_portal"/>
</dbReference>
<dbReference type="OrthoDB" id="9765386at2"/>
<dbReference type="EMBL" id="FPLD01000129">
    <property type="protein sequence ID" value="SGZ16484.1"/>
    <property type="molecule type" value="Genomic_DNA"/>
</dbReference>
<dbReference type="NCBIfam" id="TIGR01537">
    <property type="entry name" value="portal_HK97"/>
    <property type="match status" value="1"/>
</dbReference>
<organism evidence="2 3">
    <name type="scientific">Moritella viscosa</name>
    <dbReference type="NCBI Taxonomy" id="80854"/>
    <lineage>
        <taxon>Bacteria</taxon>
        <taxon>Pseudomonadati</taxon>
        <taxon>Pseudomonadota</taxon>
        <taxon>Gammaproteobacteria</taxon>
        <taxon>Alteromonadales</taxon>
        <taxon>Moritellaceae</taxon>
        <taxon>Moritella</taxon>
    </lineage>
</organism>
<evidence type="ECO:0000313" key="3">
    <source>
        <dbReference type="Proteomes" id="UP000183794"/>
    </source>
</evidence>
<proteinExistence type="predicted"/>
<protein>
    <submittedName>
        <fullName evidence="2">HK97 family Phage portal protein</fullName>
    </submittedName>
</protein>
<feature type="region of interest" description="Disordered" evidence="1">
    <location>
        <begin position="410"/>
        <end position="430"/>
    </location>
</feature>
<name>A0A1L0APK8_9GAMM</name>
<reference evidence="2 3" key="1">
    <citation type="submission" date="2016-11" db="EMBL/GenBank/DDBJ databases">
        <authorList>
            <person name="Jaros S."/>
            <person name="Januszkiewicz K."/>
            <person name="Wedrychowicz H."/>
        </authorList>
    </citation>
    <scope>NUCLEOTIDE SEQUENCE [LARGE SCALE GENOMIC DNA]</scope>
    <source>
        <strain evidence="2">NVI 5450</strain>
    </source>
</reference>
<dbReference type="Proteomes" id="UP000183794">
    <property type="component" value="Unassembled WGS sequence"/>
</dbReference>
<dbReference type="Pfam" id="PF04860">
    <property type="entry name" value="Phage_portal"/>
    <property type="match status" value="1"/>
</dbReference>
<evidence type="ECO:0000313" key="2">
    <source>
        <dbReference type="EMBL" id="SGZ16484.1"/>
    </source>
</evidence>
<dbReference type="AlphaFoldDB" id="A0A1L0APK8"/>
<accession>A0A1L0APK8</accession>